<dbReference type="Proteomes" id="UP000062645">
    <property type="component" value="Chromosome"/>
</dbReference>
<dbReference type="PATRIC" id="fig|224013.5.peg.4283"/>
<evidence type="ECO:0000313" key="4">
    <source>
        <dbReference type="Proteomes" id="UP000062645"/>
    </source>
</evidence>
<feature type="domain" description="DM13" evidence="2">
    <location>
        <begin position="47"/>
        <end position="154"/>
    </location>
</feature>
<dbReference type="Pfam" id="PF10517">
    <property type="entry name" value="DM13"/>
    <property type="match status" value="1"/>
</dbReference>
<organism evidence="3 4">
    <name type="scientific">Nostoc piscinale CENA21</name>
    <dbReference type="NCBI Taxonomy" id="224013"/>
    <lineage>
        <taxon>Bacteria</taxon>
        <taxon>Bacillati</taxon>
        <taxon>Cyanobacteriota</taxon>
        <taxon>Cyanophyceae</taxon>
        <taxon>Nostocales</taxon>
        <taxon>Nostocaceae</taxon>
        <taxon>Nostoc</taxon>
    </lineage>
</organism>
<evidence type="ECO:0000259" key="2">
    <source>
        <dbReference type="PROSITE" id="PS51549"/>
    </source>
</evidence>
<dbReference type="EMBL" id="CP012036">
    <property type="protein sequence ID" value="ALF54297.1"/>
    <property type="molecule type" value="Genomic_DNA"/>
</dbReference>
<dbReference type="STRING" id="224013.ACX27_17920"/>
<evidence type="ECO:0000313" key="3">
    <source>
        <dbReference type="EMBL" id="ALF54297.1"/>
    </source>
</evidence>
<dbReference type="KEGG" id="npz:ACX27_17920"/>
<feature type="signal peptide" evidence="1">
    <location>
        <begin position="1"/>
        <end position="18"/>
    </location>
</feature>
<evidence type="ECO:0000256" key="1">
    <source>
        <dbReference type="SAM" id="SignalP"/>
    </source>
</evidence>
<dbReference type="InterPro" id="IPR019545">
    <property type="entry name" value="DM13_domain"/>
</dbReference>
<gene>
    <name evidence="3" type="ORF">ACX27_17920</name>
</gene>
<reference evidence="3 4" key="2">
    <citation type="journal article" date="2016" name="Genome Announc.">
        <title>Draft Genome Sequence of the N2-Fixing Cyanobacterium Nostoc piscinale CENA21, Isolated from the Brazilian Amazon Floodplain.</title>
        <authorList>
            <person name="Leao T."/>
            <person name="Guimaraes P.I."/>
            <person name="de Melo A.G."/>
            <person name="Ramos R.T."/>
            <person name="Leao P.N."/>
            <person name="Silva A."/>
            <person name="Fiore M.F."/>
            <person name="Schneider M.P."/>
        </authorList>
    </citation>
    <scope>NUCLEOTIDE SEQUENCE [LARGE SCALE GENOMIC DNA]</scope>
    <source>
        <strain evidence="3 4">CENA21</strain>
    </source>
</reference>
<dbReference type="OrthoDB" id="463944at2"/>
<feature type="chain" id="PRO_5005790899" evidence="1">
    <location>
        <begin position="19"/>
        <end position="155"/>
    </location>
</feature>
<protein>
    <submittedName>
        <fullName evidence="3">Electron transfer flavoprotein</fullName>
    </submittedName>
</protein>
<proteinExistence type="predicted"/>
<accession>A0A0M3V5U8</accession>
<dbReference type="PROSITE" id="PS51549">
    <property type="entry name" value="DM13"/>
    <property type="match status" value="1"/>
</dbReference>
<reference evidence="4" key="1">
    <citation type="submission" date="2015-07" db="EMBL/GenBank/DDBJ databases">
        <title>Genome Of Nitrogen-Fixing Cyanobacterium Nostoc piscinale CENA21 From Solimoes/Amazon River Floodplain Sediments And Comparative Genomics To Uncover Biosynthetic Natural Products Potential.</title>
        <authorList>
            <person name="Leao T.F."/>
            <person name="Leao P.N."/>
            <person name="Guimaraes P.I."/>
            <person name="de Melo A.G.C."/>
            <person name="Ramos R.T.J."/>
            <person name="Silva A."/>
            <person name="Fiore M.F."/>
            <person name="Schneider M.P.C."/>
        </authorList>
    </citation>
    <scope>NUCLEOTIDE SEQUENCE [LARGE SCALE GENOMIC DNA]</scope>
    <source>
        <strain evidence="4">CENA21</strain>
    </source>
</reference>
<dbReference type="AlphaFoldDB" id="A0A0M3V5U8"/>
<keyword evidence="4" id="KW-1185">Reference proteome</keyword>
<dbReference type="RefSeq" id="WP_062294815.1">
    <property type="nucleotide sequence ID" value="NZ_CP012036.1"/>
</dbReference>
<sequence>MKFNSLAILGMIATVSLASIQEVTAYQTSTSTPVAQTSINQLAAAVGQSANFRNGEHATRGTVSIVSRNRTRYLQFSQNFKTSSGPDVFVILHRSAAPKIYGLRAKDYVLVGRLRRFSGSQSYALPGNLNLSGYRSVAVWCRKFNATFGYASLGG</sequence>
<keyword evidence="1" id="KW-0732">Signal</keyword>
<name>A0A0M3V5U8_9NOSO</name>